<evidence type="ECO:0000313" key="2">
    <source>
        <dbReference type="EMBL" id="PWR73875.1"/>
    </source>
</evidence>
<organism evidence="2 3">
    <name type="scientific">Methanospirillum lacunae</name>
    <dbReference type="NCBI Taxonomy" id="668570"/>
    <lineage>
        <taxon>Archaea</taxon>
        <taxon>Methanobacteriati</taxon>
        <taxon>Methanobacteriota</taxon>
        <taxon>Stenosarchaea group</taxon>
        <taxon>Methanomicrobia</taxon>
        <taxon>Methanomicrobiales</taxon>
        <taxon>Methanospirillaceae</taxon>
        <taxon>Methanospirillum</taxon>
    </lineage>
</organism>
<keyword evidence="3" id="KW-1185">Reference proteome</keyword>
<evidence type="ECO:0008006" key="4">
    <source>
        <dbReference type="Google" id="ProtNLM"/>
    </source>
</evidence>
<evidence type="ECO:0000313" key="3">
    <source>
        <dbReference type="Proteomes" id="UP000245657"/>
    </source>
</evidence>
<gene>
    <name evidence="2" type="ORF">DK846_01540</name>
</gene>
<keyword evidence="1" id="KW-0175">Coiled coil</keyword>
<dbReference type="Gene3D" id="3.40.50.300">
    <property type="entry name" value="P-loop containing nucleotide triphosphate hydrolases"/>
    <property type="match status" value="2"/>
</dbReference>
<sequence length="937" mass="108747">MYQIQRGSQWRRWDLHVHTPASFEHQYKILESERDVYLGENAIWDKYADELEKILDVSVLGVTDYFSIEGYKKILKYRKDNRLKNFDLILPNIEFRLESLIIDGSTQKLNYHVIFSDELSPDIIQRYFLNDLKIKFPNNESRPLSYEAILELGKYVQEKNQEFKGDSEYIAGCKNAYVSLDNIISTLNEKKSIFSGKYLLVLPDRIWENIRWDSQGHTIKSLHLHQSHAVFSSQKSTIDFCLGKKEEPGAFLKAFGKYYPCIHGSDAHKYDLLCKPAEEKNCWIKANPTFEGLKQILYEPEERVNIQKENPDPRKPGYTLSSVKISKGFINSKCSLENNQIPLNKNFIAITGGKGSGKTALIDLIAHCFINRRKSKDNDDKNSFVQRIETETTELTINIEFLDPKLQHITKKIQDNNVCDFSRIEYFPQGKIDQYCGDWESLNRKIEEIIFQSEVIRESHYLLQYKEIEQKILETSESIRQINGNIVQQEEKTSKAILNDIESRLSIKKTELLDKELFLTEIESKIDEKKLISIQELSSKKEKILTQKASIIQLNKQVDDIHSKIIDEVEPIISQISQLNNTLKRFDGYTSITPLDISRQTKDLSQLSEKISLDLITNGQKLEEINNKLEPLLKEQEEHVKILETIHTLKQQLDEIKQEKLKIDNYEQIKKKLEDERELSFKKILGYHKEKTHLFNQISSSFSQGKSDILNDIEFFSSSIFNKEKIREKALDLFNLRKVTEHDIESFITTYDTILMSYFSDNDNLDSIITLIIQFINNKTYSKKGNGVNEFYNWLFGNYVDDKIGISFNNIHLEKLSMGQKATVLLKLFLSEGDYPLLLDQPEENLDNRFIFLQLVKAIKEAKKKRQIIIATNNANLVVNADAEQIISASYVDGVISYKPGAIESMDIRNEILPVLEGGKEAFRLRENKYGNLGIMN</sequence>
<dbReference type="InterPro" id="IPR054787">
    <property type="entry name" value="TrlF_ATPase"/>
</dbReference>
<dbReference type="SUPFAM" id="SSF52540">
    <property type="entry name" value="P-loop containing nucleoside triphosphate hydrolases"/>
    <property type="match status" value="1"/>
</dbReference>
<dbReference type="NCBIfam" id="NF045780">
    <property type="entry name" value="TrlF_fam_ATP"/>
    <property type="match status" value="1"/>
</dbReference>
<name>A0A2V2N5T7_9EURY</name>
<dbReference type="Proteomes" id="UP000245657">
    <property type="component" value="Unassembled WGS sequence"/>
</dbReference>
<dbReference type="InterPro" id="IPR027417">
    <property type="entry name" value="P-loop_NTPase"/>
</dbReference>
<protein>
    <recommendedName>
        <fullName evidence="4">Rad50/SbcC-type AAA domain-containing protein</fullName>
    </recommendedName>
</protein>
<feature type="coiled-coil region" evidence="1">
    <location>
        <begin position="639"/>
        <end position="683"/>
    </location>
</feature>
<dbReference type="GeneID" id="97549211"/>
<evidence type="ECO:0000256" key="1">
    <source>
        <dbReference type="SAM" id="Coils"/>
    </source>
</evidence>
<reference evidence="2 3" key="1">
    <citation type="submission" date="2018-05" db="EMBL/GenBank/DDBJ databases">
        <title>Draft genome of Methanospirillum lacunae Ki8-1.</title>
        <authorList>
            <person name="Dueholm M.S."/>
            <person name="Nielsen P.H."/>
            <person name="Bakmann L.F."/>
            <person name="Otzen D.E."/>
        </authorList>
    </citation>
    <scope>NUCLEOTIDE SEQUENCE [LARGE SCALE GENOMIC DNA]</scope>
    <source>
        <strain evidence="2 3">Ki8-1</strain>
    </source>
</reference>
<dbReference type="OrthoDB" id="359478at2157"/>
<comment type="caution">
    <text evidence="2">The sequence shown here is derived from an EMBL/GenBank/DDBJ whole genome shotgun (WGS) entry which is preliminary data.</text>
</comment>
<proteinExistence type="predicted"/>
<dbReference type="EMBL" id="QGMY01000002">
    <property type="protein sequence ID" value="PWR73875.1"/>
    <property type="molecule type" value="Genomic_DNA"/>
</dbReference>
<dbReference type="CDD" id="cd00267">
    <property type="entry name" value="ABC_ATPase"/>
    <property type="match status" value="1"/>
</dbReference>
<dbReference type="RefSeq" id="WP_109967155.1">
    <property type="nucleotide sequence ID" value="NZ_CP176093.1"/>
</dbReference>
<accession>A0A2V2N5T7</accession>
<dbReference type="AlphaFoldDB" id="A0A2V2N5T7"/>